<evidence type="ECO:0000313" key="1">
    <source>
        <dbReference type="EMBL" id="ACR35442.1"/>
    </source>
</evidence>
<dbReference type="AlphaFoldDB" id="C4J2P2"/>
<reference evidence="1" key="1">
    <citation type="journal article" date="2009" name="PLoS Genet.">
        <title>Sequencing, mapping, and analysis of 27,455 maize full-length cDNAs.</title>
        <authorList>
            <person name="Soderlund C."/>
            <person name="Descour A."/>
            <person name="Kudrna D."/>
            <person name="Bomhoff M."/>
            <person name="Boyd L."/>
            <person name="Currie J."/>
            <person name="Angelova A."/>
            <person name="Collura K."/>
            <person name="Wissotski M."/>
            <person name="Ashley E."/>
            <person name="Morrow D."/>
            <person name="Fernandes J."/>
            <person name="Walbot V."/>
            <person name="Yu Y."/>
        </authorList>
    </citation>
    <scope>NUCLEOTIDE SEQUENCE</scope>
    <source>
        <strain evidence="1">B73</strain>
    </source>
</reference>
<proteinExistence type="evidence at transcript level"/>
<protein>
    <submittedName>
        <fullName evidence="1">Uncharacterized protein</fullName>
    </submittedName>
</protein>
<sequence>MHSQCSIKCPAHASMESLFSTRCPTTPSPSTNCRSWRFPTSRYAARRFSSTSTLLLSGARST</sequence>
<name>C4J2P2_MAIZE</name>
<dbReference type="EMBL" id="BT085089">
    <property type="protein sequence ID" value="ACR35442.1"/>
    <property type="molecule type" value="mRNA"/>
</dbReference>
<organism evidence="1">
    <name type="scientific">Zea mays</name>
    <name type="common">Maize</name>
    <dbReference type="NCBI Taxonomy" id="4577"/>
    <lineage>
        <taxon>Eukaryota</taxon>
        <taxon>Viridiplantae</taxon>
        <taxon>Streptophyta</taxon>
        <taxon>Embryophyta</taxon>
        <taxon>Tracheophyta</taxon>
        <taxon>Spermatophyta</taxon>
        <taxon>Magnoliopsida</taxon>
        <taxon>Liliopsida</taxon>
        <taxon>Poales</taxon>
        <taxon>Poaceae</taxon>
        <taxon>PACMAD clade</taxon>
        <taxon>Panicoideae</taxon>
        <taxon>Andropogonodae</taxon>
        <taxon>Andropogoneae</taxon>
        <taxon>Tripsacinae</taxon>
        <taxon>Zea</taxon>
    </lineage>
</organism>
<accession>C4J2P2</accession>